<evidence type="ECO:0000256" key="2">
    <source>
        <dbReference type="ARBA" id="ARBA00004496"/>
    </source>
</evidence>
<evidence type="ECO:0000313" key="6">
    <source>
        <dbReference type="EMBL" id="GIX85977.1"/>
    </source>
</evidence>
<dbReference type="PANTHER" id="PTHR33958:SF1">
    <property type="entry name" value="CILIA- AND FLAGELLA-ASSOCIATED PROTEIN 418"/>
    <property type="match status" value="1"/>
</dbReference>
<dbReference type="GO" id="GO:0005829">
    <property type="term" value="C:cytosol"/>
    <property type="evidence" value="ECO:0007669"/>
    <property type="project" value="TreeGrafter"/>
</dbReference>
<comment type="subcellular location">
    <subcellularLocation>
        <location evidence="2">Cytoplasm</location>
    </subcellularLocation>
    <subcellularLocation>
        <location evidence="1">Photoreceptor inner segment</location>
    </subcellularLocation>
</comment>
<name>A0AAV4NS76_CAEEX</name>
<evidence type="ECO:0000256" key="5">
    <source>
        <dbReference type="ARBA" id="ARBA00026215"/>
    </source>
</evidence>
<dbReference type="Proteomes" id="UP001054945">
    <property type="component" value="Unassembled WGS sequence"/>
</dbReference>
<evidence type="ECO:0000256" key="3">
    <source>
        <dbReference type="ARBA" id="ARBA00022490"/>
    </source>
</evidence>
<dbReference type="Pfam" id="PF14996">
    <property type="entry name" value="RMP"/>
    <property type="match status" value="1"/>
</dbReference>
<dbReference type="GO" id="GO:0001917">
    <property type="term" value="C:photoreceptor inner segment"/>
    <property type="evidence" value="ECO:0007669"/>
    <property type="project" value="UniProtKB-SubCell"/>
</dbReference>
<keyword evidence="7" id="KW-1185">Reference proteome</keyword>
<evidence type="ECO:0000313" key="7">
    <source>
        <dbReference type="Proteomes" id="UP001054945"/>
    </source>
</evidence>
<sequence>MLFLFAAPAIAYAAPACDFKVSIFRDYAWDPSTNYLFLRNNMPDFDKTQVQNSRSRK</sequence>
<evidence type="ECO:0000256" key="1">
    <source>
        <dbReference type="ARBA" id="ARBA00004437"/>
    </source>
</evidence>
<organism evidence="6 7">
    <name type="scientific">Caerostris extrusa</name>
    <name type="common">Bark spider</name>
    <name type="synonym">Caerostris bankana</name>
    <dbReference type="NCBI Taxonomy" id="172846"/>
    <lineage>
        <taxon>Eukaryota</taxon>
        <taxon>Metazoa</taxon>
        <taxon>Ecdysozoa</taxon>
        <taxon>Arthropoda</taxon>
        <taxon>Chelicerata</taxon>
        <taxon>Arachnida</taxon>
        <taxon>Araneae</taxon>
        <taxon>Araneomorphae</taxon>
        <taxon>Entelegynae</taxon>
        <taxon>Araneoidea</taxon>
        <taxon>Araneidae</taxon>
        <taxon>Caerostris</taxon>
    </lineage>
</organism>
<dbReference type="EMBL" id="BPLR01003560">
    <property type="protein sequence ID" value="GIX85977.1"/>
    <property type="molecule type" value="Genomic_DNA"/>
</dbReference>
<keyword evidence="3" id="KW-0963">Cytoplasm</keyword>
<feature type="non-terminal residue" evidence="6">
    <location>
        <position position="57"/>
    </location>
</feature>
<dbReference type="InterPro" id="IPR029239">
    <property type="entry name" value="CFAP418"/>
</dbReference>
<comment type="caution">
    <text evidence="6">The sequence shown here is derived from an EMBL/GenBank/DDBJ whole genome shotgun (WGS) entry which is preliminary data.</text>
</comment>
<accession>A0AAV4NS76</accession>
<gene>
    <name evidence="6" type="ORF">CEXT_377581</name>
</gene>
<comment type="function">
    <text evidence="4">May be involved in photoreceptor outer segment disk morphogenesis.</text>
</comment>
<dbReference type="PANTHER" id="PTHR33958">
    <property type="entry name" value="PROTEIN C8ORF37"/>
    <property type="match status" value="1"/>
</dbReference>
<reference evidence="6 7" key="1">
    <citation type="submission" date="2021-06" db="EMBL/GenBank/DDBJ databases">
        <title>Caerostris extrusa draft genome.</title>
        <authorList>
            <person name="Kono N."/>
            <person name="Arakawa K."/>
        </authorList>
    </citation>
    <scope>NUCLEOTIDE SEQUENCE [LARGE SCALE GENOMIC DNA]</scope>
</reference>
<dbReference type="AlphaFoldDB" id="A0AAV4NS76"/>
<evidence type="ECO:0000256" key="4">
    <source>
        <dbReference type="ARBA" id="ARBA00024819"/>
    </source>
</evidence>
<protein>
    <recommendedName>
        <fullName evidence="5">Cilia- and flagella-associated protein 418</fullName>
    </recommendedName>
</protein>
<proteinExistence type="predicted"/>